<dbReference type="InterPro" id="IPR012677">
    <property type="entry name" value="Nucleotide-bd_a/b_plait_sf"/>
</dbReference>
<comment type="similarity">
    <text evidence="1">Belongs to the RRM RBM42 family.</text>
</comment>
<dbReference type="InterPro" id="IPR035979">
    <property type="entry name" value="RBD_domain_sf"/>
</dbReference>
<dbReference type="InterPro" id="IPR050825">
    <property type="entry name" value="RBM42_RBP45_47-like"/>
</dbReference>
<reference evidence="8" key="1">
    <citation type="submission" date="2022-10" db="EMBL/GenBank/DDBJ databases">
        <title>Genome assembly of Pristionchus species.</title>
        <authorList>
            <person name="Yoshida K."/>
            <person name="Sommer R.J."/>
        </authorList>
    </citation>
    <scope>NUCLEOTIDE SEQUENCE [LARGE SCALE GENOMIC DNA]</scope>
    <source>
        <strain evidence="8">RS5460</strain>
    </source>
</reference>
<dbReference type="SMART" id="SM00360">
    <property type="entry name" value="RRM"/>
    <property type="match status" value="1"/>
</dbReference>
<evidence type="ECO:0000256" key="4">
    <source>
        <dbReference type="ARBA" id="ARBA00030574"/>
    </source>
</evidence>
<comment type="caution">
    <text evidence="7">The sequence shown here is derived from an EMBL/GenBank/DDBJ whole genome shotgun (WGS) entry which is preliminary data.</text>
</comment>
<evidence type="ECO:0000256" key="1">
    <source>
        <dbReference type="ARBA" id="ARBA00007408"/>
    </source>
</evidence>
<proteinExistence type="inferred from homology"/>
<dbReference type="InterPro" id="IPR000504">
    <property type="entry name" value="RRM_dom"/>
</dbReference>
<dbReference type="CDD" id="cd12383">
    <property type="entry name" value="RRM_RBM42"/>
    <property type="match status" value="1"/>
</dbReference>
<dbReference type="AlphaFoldDB" id="A0AAN4ZRH9"/>
<feature type="non-terminal residue" evidence="7">
    <location>
        <position position="1"/>
    </location>
</feature>
<dbReference type="InterPro" id="IPR034215">
    <property type="entry name" value="RBM42_RRM"/>
</dbReference>
<sequence>FSAGPRSTAWIMASFDDELALFEAEINSIVTEPEAAPSTSTAGHFSAPPSITVPPVVLVPTVPVLLPPVVPIVNFGAAAALTNAGGLMLPPQLRNHIAGSGVVQSAPATIESKAQMYAPQKIDDPLKKIEEMKTMALPADVELNELRKAKIRNEQNSYLGAVQRGEKKMKRFVRCAGGEQWEDPSLAEWDPNDFRVFCGDLGNEVSDELLGKAFRKYPSFQKAKVVRDGKSNKSKGYGFVSFKSQEDYIRAMREMDGKYVGNRPIKLRKSNWKDRSMEVVKKKIKQKKKLGLI</sequence>
<protein>
    <recommendedName>
        <fullName evidence="2">RNA-binding protein 42</fullName>
    </recommendedName>
    <alternativeName>
        <fullName evidence="4">RNA-binding motif protein 42</fullName>
    </alternativeName>
</protein>
<evidence type="ECO:0000256" key="3">
    <source>
        <dbReference type="ARBA" id="ARBA00022884"/>
    </source>
</evidence>
<evidence type="ECO:0000313" key="7">
    <source>
        <dbReference type="EMBL" id="GMR43721.1"/>
    </source>
</evidence>
<evidence type="ECO:0000256" key="5">
    <source>
        <dbReference type="PROSITE-ProRule" id="PRU00176"/>
    </source>
</evidence>
<keyword evidence="3 5" id="KW-0694">RNA-binding</keyword>
<name>A0AAN4ZRH9_9BILA</name>
<dbReference type="GO" id="GO:0003729">
    <property type="term" value="F:mRNA binding"/>
    <property type="evidence" value="ECO:0007669"/>
    <property type="project" value="InterPro"/>
</dbReference>
<dbReference type="InterPro" id="IPR003954">
    <property type="entry name" value="RRM_euk-type"/>
</dbReference>
<dbReference type="PANTHER" id="PTHR47640:SF11">
    <property type="entry name" value="RNA-BINDING PROTEIN 42"/>
    <property type="match status" value="1"/>
</dbReference>
<dbReference type="SMART" id="SM00361">
    <property type="entry name" value="RRM_1"/>
    <property type="match status" value="1"/>
</dbReference>
<dbReference type="PANTHER" id="PTHR47640">
    <property type="entry name" value="TRNA SELENOCYSTEINE 1-ASSOCIATED PROTEIN 1-RELATED-RELATED"/>
    <property type="match status" value="1"/>
</dbReference>
<dbReference type="Gene3D" id="3.30.70.330">
    <property type="match status" value="1"/>
</dbReference>
<feature type="domain" description="RRM" evidence="6">
    <location>
        <begin position="194"/>
        <end position="272"/>
    </location>
</feature>
<organism evidence="7 8">
    <name type="scientific">Pristionchus mayeri</name>
    <dbReference type="NCBI Taxonomy" id="1317129"/>
    <lineage>
        <taxon>Eukaryota</taxon>
        <taxon>Metazoa</taxon>
        <taxon>Ecdysozoa</taxon>
        <taxon>Nematoda</taxon>
        <taxon>Chromadorea</taxon>
        <taxon>Rhabditida</taxon>
        <taxon>Rhabditina</taxon>
        <taxon>Diplogasteromorpha</taxon>
        <taxon>Diplogasteroidea</taxon>
        <taxon>Neodiplogasteridae</taxon>
        <taxon>Pristionchus</taxon>
    </lineage>
</organism>
<dbReference type="Proteomes" id="UP001328107">
    <property type="component" value="Unassembled WGS sequence"/>
</dbReference>
<dbReference type="Pfam" id="PF00076">
    <property type="entry name" value="RRM_1"/>
    <property type="match status" value="1"/>
</dbReference>
<evidence type="ECO:0000259" key="6">
    <source>
        <dbReference type="PROSITE" id="PS50102"/>
    </source>
</evidence>
<keyword evidence="8" id="KW-1185">Reference proteome</keyword>
<evidence type="ECO:0000256" key="2">
    <source>
        <dbReference type="ARBA" id="ARBA00015192"/>
    </source>
</evidence>
<gene>
    <name evidence="7" type="ORF">PMAYCL1PPCAC_13916</name>
</gene>
<accession>A0AAN4ZRH9</accession>
<dbReference type="SUPFAM" id="SSF54928">
    <property type="entry name" value="RNA-binding domain, RBD"/>
    <property type="match status" value="1"/>
</dbReference>
<dbReference type="PROSITE" id="PS50102">
    <property type="entry name" value="RRM"/>
    <property type="match status" value="1"/>
</dbReference>
<evidence type="ECO:0000313" key="8">
    <source>
        <dbReference type="Proteomes" id="UP001328107"/>
    </source>
</evidence>
<dbReference type="EMBL" id="BTRK01000003">
    <property type="protein sequence ID" value="GMR43721.1"/>
    <property type="molecule type" value="Genomic_DNA"/>
</dbReference>